<sequence>MEFIYDIFYIFYSQVMTKAPLLLGLVTCLGYILLKRDATTVISGSIKTIVGFMIVQVGAGTLVAGFKPVIAKMSEIHGLTGSVIDPYTTMMATMETMGDNYSWVGYAVLMALGLNILLVAFRRITGIRTIMLTGHIMFQQAGLIAVFYFVLGTSMWETIVYSAILMALYWGISANIMFKPTQEVTGGAGFSIGHQQQFASWIAVKVAPKLGDKNDSVDHIKLPKWLHIFHDSIAATTLVMTGFFGIILLSFGLDNLQDMAGNTHWLIYIFETGLKFAVAIQVIVTGVRMFVAELSEAFNGISQRLIPNAVLAIDCAAIYAYSPNAMVFGFMWGAVGQFTAVLAMLAFDAPIMIIPGFIPMFFSNATIGVFANHFGGWKAVMKICFVMGIIEVVGSAWAIHIFAQSGTEFNGWMGMADWALVFPPLMQGLSASGLFFFLIVALAGVYMYFASKQLRAEEDAEMETQTMTAVTPEGIEVELPVQQAATATQASSVSTENQTPVRILVCCGSGQGSSMMCSKKIKEYLDKQGVPSTTFNSAITDYKSHLSSFDIIVTSVALAEKITGLPEGKQQLAVKNMIMVKTFGDELISLIKNNFHK</sequence>
<dbReference type="eggNOG" id="COG3414">
    <property type="taxonomic scope" value="Bacteria"/>
</dbReference>
<comment type="function">
    <text evidence="11">The phosphoenolpyruvate-dependent sugar phosphotransferase system (sugar PTS), a major carbohydrate active transport system, catalyzes the phosphorylation of incoming sugar substrates concomitantly with their translocation across the cell membrane. The enzyme II UlaABC PTS system is involved in ascorbate transport.</text>
</comment>
<keyword evidence="3" id="KW-0813">Transport</keyword>
<dbReference type="EMBL" id="BAUJ01000020">
    <property type="protein sequence ID" value="GAD89452.1"/>
    <property type="molecule type" value="Genomic_DNA"/>
</dbReference>
<evidence type="ECO:0000256" key="2">
    <source>
        <dbReference type="ARBA" id="ARBA00011738"/>
    </source>
</evidence>
<feature type="transmembrane region" description="Helical" evidence="15">
    <location>
        <begin position="353"/>
        <end position="371"/>
    </location>
</feature>
<evidence type="ECO:0000256" key="10">
    <source>
        <dbReference type="ARBA" id="ARBA00023136"/>
    </source>
</evidence>
<dbReference type="PIRSF" id="PIRSF037343">
    <property type="entry name" value="PTSIIBC_sugar_prd"/>
    <property type="match status" value="1"/>
</dbReference>
<dbReference type="CDD" id="cd05563">
    <property type="entry name" value="PTS_IIB_ascorbate"/>
    <property type="match status" value="1"/>
</dbReference>
<dbReference type="Gene3D" id="3.40.50.2300">
    <property type="match status" value="1"/>
</dbReference>
<evidence type="ECO:0000313" key="17">
    <source>
        <dbReference type="EMBL" id="GAD89452.1"/>
    </source>
</evidence>
<keyword evidence="4" id="KW-1003">Cell membrane</keyword>
<dbReference type="GO" id="GO:0005886">
    <property type="term" value="C:plasma membrane"/>
    <property type="evidence" value="ECO:0007669"/>
    <property type="project" value="UniProtKB-SubCell"/>
</dbReference>
<proteinExistence type="inferred from homology"/>
<dbReference type="NCBIfam" id="NF006919">
    <property type="entry name" value="PRK09410.1-1"/>
    <property type="match status" value="1"/>
</dbReference>
<dbReference type="InterPro" id="IPR004703">
    <property type="entry name" value="PTS_sugar-sp_permease"/>
</dbReference>
<evidence type="ECO:0000256" key="13">
    <source>
        <dbReference type="ARBA" id="ARBA00039702"/>
    </source>
</evidence>
<feature type="transmembrane region" description="Helical" evidence="15">
    <location>
        <begin position="265"/>
        <end position="284"/>
    </location>
</feature>
<comment type="caution">
    <text evidence="17">The sequence shown here is derived from an EMBL/GenBank/DDBJ whole genome shotgun (WGS) entry which is preliminary data.</text>
</comment>
<dbReference type="InterPro" id="IPR036095">
    <property type="entry name" value="PTS_EIIB-like_sf"/>
</dbReference>
<evidence type="ECO:0000256" key="12">
    <source>
        <dbReference type="ARBA" id="ARBA00038218"/>
    </source>
</evidence>
<keyword evidence="5" id="KW-0762">Sugar transport</keyword>
<dbReference type="GO" id="GO:0009401">
    <property type="term" value="P:phosphoenolpyruvate-dependent sugar phosphotransferase system"/>
    <property type="evidence" value="ECO:0007669"/>
    <property type="project" value="UniProtKB-KW"/>
</dbReference>
<dbReference type="Proteomes" id="UP000017800">
    <property type="component" value="Unassembled WGS sequence"/>
</dbReference>
<feature type="transmembrane region" description="Helical" evidence="15">
    <location>
        <begin position="142"/>
        <end position="172"/>
    </location>
</feature>
<dbReference type="NCBIfam" id="NF007094">
    <property type="entry name" value="PRK09548.1"/>
    <property type="match status" value="1"/>
</dbReference>
<organism evidence="17 18">
    <name type="scientific">Vibrio halioticoli NBRC 102217</name>
    <dbReference type="NCBI Taxonomy" id="1219072"/>
    <lineage>
        <taxon>Bacteria</taxon>
        <taxon>Pseudomonadati</taxon>
        <taxon>Pseudomonadota</taxon>
        <taxon>Gammaproteobacteria</taxon>
        <taxon>Vibrionales</taxon>
        <taxon>Vibrionaceae</taxon>
        <taxon>Vibrio</taxon>
    </lineage>
</organism>
<comment type="subunit">
    <text evidence="2">Homodimer.</text>
</comment>
<evidence type="ECO:0000256" key="8">
    <source>
        <dbReference type="ARBA" id="ARBA00022692"/>
    </source>
</evidence>
<feature type="transmembrane region" description="Helical" evidence="15">
    <location>
        <begin position="103"/>
        <end position="121"/>
    </location>
</feature>
<dbReference type="InterPro" id="IPR017180">
    <property type="entry name" value="PTS_IIBC_sugar_specific"/>
</dbReference>
<keyword evidence="8 15" id="KW-0812">Transmembrane</keyword>
<evidence type="ECO:0000256" key="4">
    <source>
        <dbReference type="ARBA" id="ARBA00022475"/>
    </source>
</evidence>
<dbReference type="SUPFAM" id="SSF52794">
    <property type="entry name" value="PTS system IIB component-like"/>
    <property type="match status" value="1"/>
</dbReference>
<keyword evidence="18" id="KW-1185">Reference proteome</keyword>
<dbReference type="GO" id="GO:0008982">
    <property type="term" value="F:protein-N(PI)-phosphohistidine-sugar phosphotransferase activity"/>
    <property type="evidence" value="ECO:0007669"/>
    <property type="project" value="InterPro"/>
</dbReference>
<comment type="subcellular location">
    <subcellularLocation>
        <location evidence="1">Cell membrane</location>
        <topology evidence="1">Multi-pass membrane protein</topology>
    </subcellularLocation>
</comment>
<gene>
    <name evidence="17" type="primary">ulaA</name>
    <name evidence="17" type="ORF">VHA01S_020_00360</name>
</gene>
<accession>V5FKM3</accession>
<evidence type="ECO:0000256" key="1">
    <source>
        <dbReference type="ARBA" id="ARBA00004651"/>
    </source>
</evidence>
<feature type="transmembrane region" description="Helical" evidence="15">
    <location>
        <begin position="328"/>
        <end position="347"/>
    </location>
</feature>
<evidence type="ECO:0000256" key="7">
    <source>
        <dbReference type="ARBA" id="ARBA00022683"/>
    </source>
</evidence>
<dbReference type="PANTHER" id="PTHR33843:SF4">
    <property type="entry name" value="ASCORBATE-SPECIFIC PTS SYSTEM EIIC COMPONENT"/>
    <property type="match status" value="1"/>
</dbReference>
<name>V5FKM3_9VIBR</name>
<dbReference type="eggNOG" id="COG3037">
    <property type="taxonomic scope" value="Bacteria"/>
</dbReference>
<reference evidence="17 18" key="1">
    <citation type="submission" date="2013-11" db="EMBL/GenBank/DDBJ databases">
        <title>Whole genome shotgun sequence of Vibrio halioticoli NBRC 102217.</title>
        <authorList>
            <person name="Isaki S."/>
            <person name="Kimura A."/>
            <person name="Ohji S."/>
            <person name="Hosoyama A."/>
            <person name="Fujita N."/>
            <person name="Hashimoto M."/>
            <person name="Hosoyama Y."/>
            <person name="Yamazoe A."/>
        </authorList>
    </citation>
    <scope>NUCLEOTIDE SEQUENCE [LARGE SCALE GENOMIC DNA]</scope>
    <source>
        <strain evidence="17 18">NBRC 102217</strain>
    </source>
</reference>
<feature type="transmembrane region" description="Helical" evidence="15">
    <location>
        <begin position="15"/>
        <end position="34"/>
    </location>
</feature>
<evidence type="ECO:0000256" key="15">
    <source>
        <dbReference type="SAM" id="Phobius"/>
    </source>
</evidence>
<dbReference type="Pfam" id="PF03611">
    <property type="entry name" value="EIIC-GAT"/>
    <property type="match status" value="1"/>
</dbReference>
<dbReference type="OrthoDB" id="9796178at2"/>
<dbReference type="PANTHER" id="PTHR33843">
    <property type="entry name" value="ASCORBATE-SPECIFIC PTS SYSTEM EIIC COMPONENT"/>
    <property type="match status" value="1"/>
</dbReference>
<dbReference type="InterPro" id="IPR051562">
    <property type="entry name" value="Ascorbate-PTS_EIIC"/>
</dbReference>
<keyword evidence="7" id="KW-0598">Phosphotransferase system</keyword>
<dbReference type="RefSeq" id="WP_023403818.1">
    <property type="nucleotide sequence ID" value="NZ_BAUJ01000020.1"/>
</dbReference>
<evidence type="ECO:0000256" key="14">
    <source>
        <dbReference type="ARBA" id="ARBA00042859"/>
    </source>
</evidence>
<feature type="transmembrane region" description="Helical" evidence="15">
    <location>
        <begin position="233"/>
        <end position="253"/>
    </location>
</feature>
<feature type="transmembrane region" description="Helical" evidence="15">
    <location>
        <begin position="425"/>
        <end position="449"/>
    </location>
</feature>
<evidence type="ECO:0000256" key="9">
    <source>
        <dbReference type="ARBA" id="ARBA00022989"/>
    </source>
</evidence>
<feature type="transmembrane region" description="Helical" evidence="15">
    <location>
        <begin position="46"/>
        <end position="66"/>
    </location>
</feature>
<evidence type="ECO:0000256" key="6">
    <source>
        <dbReference type="ARBA" id="ARBA00022679"/>
    </source>
</evidence>
<evidence type="ECO:0000256" key="5">
    <source>
        <dbReference type="ARBA" id="ARBA00022597"/>
    </source>
</evidence>
<dbReference type="InterPro" id="IPR003501">
    <property type="entry name" value="PTS_EIIB_2/3"/>
</dbReference>
<feature type="transmembrane region" description="Helical" evidence="15">
    <location>
        <begin position="304"/>
        <end position="321"/>
    </location>
</feature>
<evidence type="ECO:0000259" key="16">
    <source>
        <dbReference type="Pfam" id="PF02302"/>
    </source>
</evidence>
<feature type="transmembrane region" description="Helical" evidence="15">
    <location>
        <begin position="383"/>
        <end position="405"/>
    </location>
</feature>
<comment type="similarity">
    <text evidence="12">Belongs to the UlaA family.</text>
</comment>
<protein>
    <recommendedName>
        <fullName evidence="13">Ascorbate-specific PTS system EIIC component</fullName>
    </recommendedName>
    <alternativeName>
        <fullName evidence="14">Ascorbate-specific permease IIC component UlaA</fullName>
    </alternativeName>
</protein>
<evidence type="ECO:0000256" key="11">
    <source>
        <dbReference type="ARBA" id="ARBA00037387"/>
    </source>
</evidence>
<keyword evidence="10 15" id="KW-0472">Membrane</keyword>
<dbReference type="AlphaFoldDB" id="V5FKM3"/>
<feature type="domain" description="Phosphotransferase system EIIB component type 2/3" evidence="16">
    <location>
        <begin position="502"/>
        <end position="577"/>
    </location>
</feature>
<keyword evidence="9 15" id="KW-1133">Transmembrane helix</keyword>
<evidence type="ECO:0000313" key="18">
    <source>
        <dbReference type="Proteomes" id="UP000017800"/>
    </source>
</evidence>
<dbReference type="Pfam" id="PF02302">
    <property type="entry name" value="PTS_IIB"/>
    <property type="match status" value="1"/>
</dbReference>
<evidence type="ECO:0000256" key="3">
    <source>
        <dbReference type="ARBA" id="ARBA00022448"/>
    </source>
</evidence>
<keyword evidence="6 17" id="KW-0808">Transferase</keyword>